<evidence type="ECO:0000256" key="3">
    <source>
        <dbReference type="ARBA" id="ARBA00022906"/>
    </source>
</evidence>
<keyword evidence="3" id="KW-0864">Zinc transport</keyword>
<dbReference type="NCBIfam" id="TIGR01297">
    <property type="entry name" value="CDF"/>
    <property type="match status" value="1"/>
</dbReference>
<keyword evidence="4 7" id="KW-1133">Transmembrane helix</keyword>
<evidence type="ECO:0000256" key="6">
    <source>
        <dbReference type="SAM" id="MobiDB-lite"/>
    </source>
</evidence>
<keyword evidence="3" id="KW-0406">Ion transport</keyword>
<feature type="transmembrane region" description="Helical" evidence="7">
    <location>
        <begin position="151"/>
        <end position="174"/>
    </location>
</feature>
<feature type="transmembrane region" description="Helical" evidence="7">
    <location>
        <begin position="12"/>
        <end position="33"/>
    </location>
</feature>
<feature type="compositionally biased region" description="Polar residues" evidence="6">
    <location>
        <begin position="320"/>
        <end position="330"/>
    </location>
</feature>
<feature type="region of interest" description="Disordered" evidence="6">
    <location>
        <begin position="302"/>
        <end position="330"/>
    </location>
</feature>
<evidence type="ECO:0000259" key="8">
    <source>
        <dbReference type="Pfam" id="PF01545"/>
    </source>
</evidence>
<keyword evidence="3" id="KW-0862">Zinc</keyword>
<feature type="domain" description="Cation efflux protein transmembrane" evidence="8">
    <location>
        <begin position="17"/>
        <end position="206"/>
    </location>
</feature>
<evidence type="ECO:0000313" key="9">
    <source>
        <dbReference type="EMBL" id="TGL54958.1"/>
    </source>
</evidence>
<accession>A0A4R9JR63</accession>
<dbReference type="GO" id="GO:0005886">
    <property type="term" value="C:plasma membrane"/>
    <property type="evidence" value="ECO:0007669"/>
    <property type="project" value="TreeGrafter"/>
</dbReference>
<evidence type="ECO:0000256" key="1">
    <source>
        <dbReference type="ARBA" id="ARBA00004141"/>
    </source>
</evidence>
<keyword evidence="5 7" id="KW-0472">Membrane</keyword>
<dbReference type="RefSeq" id="WP_135618049.1">
    <property type="nucleotide sequence ID" value="NZ_RQGG01000013.1"/>
</dbReference>
<dbReference type="InterPro" id="IPR058533">
    <property type="entry name" value="Cation_efflux_TM"/>
</dbReference>
<evidence type="ECO:0000256" key="5">
    <source>
        <dbReference type="ARBA" id="ARBA00023136"/>
    </source>
</evidence>
<dbReference type="InterPro" id="IPR050681">
    <property type="entry name" value="CDF/SLC30A"/>
</dbReference>
<feature type="transmembrane region" description="Helical" evidence="7">
    <location>
        <begin position="45"/>
        <end position="65"/>
    </location>
</feature>
<keyword evidence="3" id="KW-0813">Transport</keyword>
<keyword evidence="2 7" id="KW-0812">Transmembrane</keyword>
<dbReference type="EMBL" id="RQGG01000013">
    <property type="protein sequence ID" value="TGL54958.1"/>
    <property type="molecule type" value="Genomic_DNA"/>
</dbReference>
<reference evidence="9" key="1">
    <citation type="journal article" date="2019" name="PLoS Negl. Trop. Dis.">
        <title>Revisiting the worldwide diversity of Leptospira species in the environment.</title>
        <authorList>
            <person name="Vincent A.T."/>
            <person name="Schiettekatte O."/>
            <person name="Bourhy P."/>
            <person name="Veyrier F.J."/>
            <person name="Picardeau M."/>
        </authorList>
    </citation>
    <scope>NUCLEOTIDE SEQUENCE [LARGE SCALE GENOMIC DNA]</scope>
    <source>
        <strain evidence="9">201702454</strain>
    </source>
</reference>
<feature type="transmembrane region" description="Helical" evidence="7">
    <location>
        <begin position="180"/>
        <end position="198"/>
    </location>
</feature>
<dbReference type="SUPFAM" id="SSF161111">
    <property type="entry name" value="Cation efflux protein transmembrane domain-like"/>
    <property type="match status" value="1"/>
</dbReference>
<dbReference type="OrthoDB" id="9809646at2"/>
<keyword evidence="10" id="KW-1185">Reference proteome</keyword>
<dbReference type="Proteomes" id="UP000297609">
    <property type="component" value="Unassembled WGS sequence"/>
</dbReference>
<proteinExistence type="predicted"/>
<dbReference type="InterPro" id="IPR027469">
    <property type="entry name" value="Cation_efflux_TMD_sf"/>
</dbReference>
<gene>
    <name evidence="9" type="ORF">EHQ59_04945</name>
</gene>
<sequence length="330" mass="36581">MTNKRPRRRKLIFFLSLSGLLSVMIFFIEWIGSKESGSLALFADAGHIFTDIFAHIISLFALLIASKKPNAKYPFGFHRFEVIAAFLNGLLLIGIAGFILYESYMRYHGNADVEADTMLVYSLIGFGINLISAGLLVGVSKTSLNLKSAYLHVLSDLLGTLAVIFGALLIRFTGVKQVDSILSILLGLFILKTSYGIVKESVQILIEADTSDFDKEHLLEHITVLQGIQSVPKTTVRKLTSGVFSVEIQVAVKDNANRDKITFEIHKVLKEEFGVPFVSVEIVSASVLSQLDSLSIRESEREFGHHGHEHGHSHEHKGNKVSNQTKHSHH</sequence>
<dbReference type="InterPro" id="IPR002524">
    <property type="entry name" value="Cation_efflux"/>
</dbReference>
<evidence type="ECO:0000256" key="2">
    <source>
        <dbReference type="ARBA" id="ARBA00022692"/>
    </source>
</evidence>
<evidence type="ECO:0000313" key="10">
    <source>
        <dbReference type="Proteomes" id="UP000297609"/>
    </source>
</evidence>
<comment type="subcellular location">
    <subcellularLocation>
        <location evidence="1">Membrane</location>
        <topology evidence="1">Multi-pass membrane protein</topology>
    </subcellularLocation>
</comment>
<comment type="caution">
    <text evidence="9">The sequence shown here is derived from an EMBL/GenBank/DDBJ whole genome shotgun (WGS) entry which is preliminary data.</text>
</comment>
<dbReference type="GO" id="GO:0005385">
    <property type="term" value="F:zinc ion transmembrane transporter activity"/>
    <property type="evidence" value="ECO:0007669"/>
    <property type="project" value="TreeGrafter"/>
</dbReference>
<dbReference type="AlphaFoldDB" id="A0A4R9JR63"/>
<dbReference type="PANTHER" id="PTHR11562:SF17">
    <property type="entry name" value="RE54080P-RELATED"/>
    <property type="match status" value="1"/>
</dbReference>
<evidence type="ECO:0000256" key="4">
    <source>
        <dbReference type="ARBA" id="ARBA00022989"/>
    </source>
</evidence>
<dbReference type="Pfam" id="PF01545">
    <property type="entry name" value="Cation_efflux"/>
    <property type="match status" value="1"/>
</dbReference>
<name>A0A4R9JR63_9LEPT</name>
<feature type="compositionally biased region" description="Basic and acidic residues" evidence="6">
    <location>
        <begin position="302"/>
        <end position="318"/>
    </location>
</feature>
<dbReference type="PANTHER" id="PTHR11562">
    <property type="entry name" value="CATION EFFLUX PROTEIN/ ZINC TRANSPORTER"/>
    <property type="match status" value="1"/>
</dbReference>
<feature type="transmembrane region" description="Helical" evidence="7">
    <location>
        <begin position="119"/>
        <end position="139"/>
    </location>
</feature>
<protein>
    <submittedName>
        <fullName evidence="9">Cation transporter</fullName>
    </submittedName>
</protein>
<feature type="transmembrane region" description="Helical" evidence="7">
    <location>
        <begin position="77"/>
        <end position="99"/>
    </location>
</feature>
<organism evidence="9 10">
    <name type="scientific">Leptospira kemamanensis</name>
    <dbReference type="NCBI Taxonomy" id="2484942"/>
    <lineage>
        <taxon>Bacteria</taxon>
        <taxon>Pseudomonadati</taxon>
        <taxon>Spirochaetota</taxon>
        <taxon>Spirochaetia</taxon>
        <taxon>Leptospirales</taxon>
        <taxon>Leptospiraceae</taxon>
        <taxon>Leptospira</taxon>
    </lineage>
</organism>
<evidence type="ECO:0000256" key="7">
    <source>
        <dbReference type="SAM" id="Phobius"/>
    </source>
</evidence>
<dbReference type="Gene3D" id="1.20.1510.10">
    <property type="entry name" value="Cation efflux protein transmembrane domain"/>
    <property type="match status" value="1"/>
</dbReference>